<feature type="domain" description="Kazal-like" evidence="4">
    <location>
        <begin position="63"/>
        <end position="119"/>
    </location>
</feature>
<dbReference type="InterPro" id="IPR002350">
    <property type="entry name" value="Kazal_dom"/>
</dbReference>
<dbReference type="PROSITE" id="PS51465">
    <property type="entry name" value="KAZAL_2"/>
    <property type="match status" value="2"/>
</dbReference>
<dbReference type="EMBL" id="ANIZ01002208">
    <property type="protein sequence ID" value="ETI41808.1"/>
    <property type="molecule type" value="Genomic_DNA"/>
</dbReference>
<dbReference type="Gene3D" id="3.30.60.30">
    <property type="match status" value="2"/>
</dbReference>
<dbReference type="AlphaFoldDB" id="V9ETI2"/>
<dbReference type="GO" id="GO:0005576">
    <property type="term" value="C:extracellular region"/>
    <property type="evidence" value="ECO:0007669"/>
    <property type="project" value="TreeGrafter"/>
</dbReference>
<protein>
    <recommendedName>
        <fullName evidence="4">Kazal-like domain-containing protein</fullName>
    </recommendedName>
</protein>
<keyword evidence="2" id="KW-0722">Serine protease inhibitor</keyword>
<keyword evidence="6" id="KW-1185">Reference proteome</keyword>
<dbReference type="InterPro" id="IPR050653">
    <property type="entry name" value="Prot_Inhib_GrowthFact_Antg"/>
</dbReference>
<reference evidence="5 6" key="1">
    <citation type="submission" date="2013-11" db="EMBL/GenBank/DDBJ databases">
        <title>The Genome Sequence of Phytophthora parasitica P1569.</title>
        <authorList>
            <consortium name="The Broad Institute Genomics Platform"/>
            <person name="Russ C."/>
            <person name="Tyler B."/>
            <person name="Panabieres F."/>
            <person name="Shan W."/>
            <person name="Tripathy S."/>
            <person name="Grunwald N."/>
            <person name="Machado M."/>
            <person name="Johnson C.S."/>
            <person name="Arredondo F."/>
            <person name="Hong C."/>
            <person name="Coffey M."/>
            <person name="Young S.K."/>
            <person name="Zeng Q."/>
            <person name="Gargeya S."/>
            <person name="Fitzgerald M."/>
            <person name="Abouelleil A."/>
            <person name="Alvarado L."/>
            <person name="Chapman S.B."/>
            <person name="Gainer-Dewar J."/>
            <person name="Goldberg J."/>
            <person name="Griggs A."/>
            <person name="Gujja S."/>
            <person name="Hansen M."/>
            <person name="Howarth C."/>
            <person name="Imamovic A."/>
            <person name="Ireland A."/>
            <person name="Larimer J."/>
            <person name="McCowan C."/>
            <person name="Murphy C."/>
            <person name="Pearson M."/>
            <person name="Poon T.W."/>
            <person name="Priest M."/>
            <person name="Roberts A."/>
            <person name="Saif S."/>
            <person name="Shea T."/>
            <person name="Sykes S."/>
            <person name="Wortman J."/>
            <person name="Nusbaum C."/>
            <person name="Birren B."/>
        </authorList>
    </citation>
    <scope>NUCLEOTIDE SEQUENCE [LARGE SCALE GENOMIC DNA]</scope>
    <source>
        <strain evidence="5 6">P1569</strain>
    </source>
</reference>
<dbReference type="Pfam" id="PF00050">
    <property type="entry name" value="Kazal_1"/>
    <property type="match status" value="2"/>
</dbReference>
<proteinExistence type="predicted"/>
<evidence type="ECO:0000313" key="6">
    <source>
        <dbReference type="Proteomes" id="UP000018721"/>
    </source>
</evidence>
<evidence type="ECO:0000313" key="5">
    <source>
        <dbReference type="EMBL" id="ETI41808.1"/>
    </source>
</evidence>
<evidence type="ECO:0000256" key="2">
    <source>
        <dbReference type="ARBA" id="ARBA00022900"/>
    </source>
</evidence>
<dbReference type="Proteomes" id="UP000018721">
    <property type="component" value="Unassembled WGS sequence"/>
</dbReference>
<sequence length="201" mass="21579">MKTVIALAFAATITTFNTVRPEDQSTSEDAMETAPTIASLSEGNDLFSLIDLGDVDIDDLLSMDPNAGCDKSCALANQPLCGCDGITYESKCKFSVAQCEAIKKKSFVLYIEHWGRCTTAETVAAVRINCYNDTVCSTEYKPICGTNNVTYENECEFEAAQCNVTEYGELLYMQNDGECFLSGSSSSTKDSAAGSGTNTGE</sequence>
<accession>V9ETI2</accession>
<keyword evidence="3" id="KW-1015">Disulfide bond</keyword>
<dbReference type="PANTHER" id="PTHR10913:SF45">
    <property type="entry name" value="FOLLISTATIN, ISOFORM A-RELATED"/>
    <property type="match status" value="1"/>
</dbReference>
<gene>
    <name evidence="5" type="ORF">F443_12979</name>
</gene>
<feature type="domain" description="Kazal-like" evidence="4">
    <location>
        <begin position="124"/>
        <end position="181"/>
    </location>
</feature>
<comment type="caution">
    <text evidence="5">The sequence shown here is derived from an EMBL/GenBank/DDBJ whole genome shotgun (WGS) entry which is preliminary data.</text>
</comment>
<dbReference type="SUPFAM" id="SSF100895">
    <property type="entry name" value="Kazal-type serine protease inhibitors"/>
    <property type="match status" value="2"/>
</dbReference>
<evidence type="ECO:0000259" key="4">
    <source>
        <dbReference type="PROSITE" id="PS51465"/>
    </source>
</evidence>
<dbReference type="PANTHER" id="PTHR10913">
    <property type="entry name" value="FOLLISTATIN-RELATED"/>
    <property type="match status" value="1"/>
</dbReference>
<dbReference type="SMART" id="SM00280">
    <property type="entry name" value="KAZAL"/>
    <property type="match status" value="2"/>
</dbReference>
<dbReference type="CDD" id="cd00104">
    <property type="entry name" value="KAZAL_FS"/>
    <property type="match status" value="1"/>
</dbReference>
<dbReference type="HOGENOM" id="CLU_1362753_0_0_1"/>
<dbReference type="InterPro" id="IPR036058">
    <property type="entry name" value="Kazal_dom_sf"/>
</dbReference>
<organism evidence="5 6">
    <name type="scientific">Phytophthora nicotianae P1569</name>
    <dbReference type="NCBI Taxonomy" id="1317065"/>
    <lineage>
        <taxon>Eukaryota</taxon>
        <taxon>Sar</taxon>
        <taxon>Stramenopiles</taxon>
        <taxon>Oomycota</taxon>
        <taxon>Peronosporomycetes</taxon>
        <taxon>Peronosporales</taxon>
        <taxon>Peronosporaceae</taxon>
        <taxon>Phytophthora</taxon>
    </lineage>
</organism>
<evidence type="ECO:0000256" key="3">
    <source>
        <dbReference type="ARBA" id="ARBA00023157"/>
    </source>
</evidence>
<evidence type="ECO:0000256" key="1">
    <source>
        <dbReference type="ARBA" id="ARBA00022690"/>
    </source>
</evidence>
<name>V9ETI2_PHYNI</name>
<keyword evidence="1" id="KW-0646">Protease inhibitor</keyword>